<evidence type="ECO:0000313" key="2">
    <source>
        <dbReference type="Proteomes" id="UP000278327"/>
    </source>
</evidence>
<sequence length="68" mass="7843">MSKVNQIICDICGKPMFEKSCETGYRLRGATGKKMVLRSFLGLYVEDDVDVCDECWERMKSEARDDNQ</sequence>
<reference evidence="1 2" key="1">
    <citation type="journal article" date="2019" name="Microbiol. Resour. Announc.">
        <title>Draft Genome Sequences of Type Strains of Gordonibacter faecihominis, Paraeggerthella hongkongensis, Parvibacter caecicola,Slackia equolifaciens, Slackia faecicanis, and Slackia isoflavoniconvertens.</title>
        <authorList>
            <person name="Danylec N."/>
            <person name="Stoll D.A."/>
            <person name="Dotsch A."/>
            <person name="Huch M."/>
        </authorList>
    </citation>
    <scope>NUCLEOTIDE SEQUENCE [LARGE SCALE GENOMIC DNA]</scope>
    <source>
        <strain evidence="1 2">DSM 18785</strain>
    </source>
</reference>
<gene>
    <name evidence="1" type="ORF">DMP10_06625</name>
</gene>
<comment type="caution">
    <text evidence="1">The sequence shown here is derived from an EMBL/GenBank/DDBJ whole genome shotgun (WGS) entry which is preliminary data.</text>
</comment>
<dbReference type="AlphaFoldDB" id="A0A3N0ASV5"/>
<evidence type="ECO:0000313" key="1">
    <source>
        <dbReference type="EMBL" id="RNL37933.1"/>
    </source>
</evidence>
<dbReference type="RefSeq" id="WP_117284406.1">
    <property type="nucleotide sequence ID" value="NZ_JAMTCE010000006.1"/>
</dbReference>
<dbReference type="EMBL" id="QICA01000009">
    <property type="protein sequence ID" value="RNL37933.1"/>
    <property type="molecule type" value="Genomic_DNA"/>
</dbReference>
<name>A0A3N0ASV5_9ACTN</name>
<proteinExistence type="predicted"/>
<protein>
    <submittedName>
        <fullName evidence="1">Uncharacterized protein</fullName>
    </submittedName>
</protein>
<accession>A0A3N0ASV5</accession>
<dbReference type="Proteomes" id="UP000278327">
    <property type="component" value="Unassembled WGS sequence"/>
</dbReference>
<organism evidence="1 2">
    <name type="scientific">Adlercreutzia equolifaciens subsp. celatus DSM 18785</name>
    <dbReference type="NCBI Taxonomy" id="1121021"/>
    <lineage>
        <taxon>Bacteria</taxon>
        <taxon>Bacillati</taxon>
        <taxon>Actinomycetota</taxon>
        <taxon>Coriobacteriia</taxon>
        <taxon>Eggerthellales</taxon>
        <taxon>Eggerthellaceae</taxon>
        <taxon>Adlercreutzia</taxon>
    </lineage>
</organism>
<keyword evidence="2" id="KW-1185">Reference proteome</keyword>